<organism evidence="1 2">
    <name type="scientific">Serratia symbiotica</name>
    <dbReference type="NCBI Taxonomy" id="138074"/>
    <lineage>
        <taxon>Bacteria</taxon>
        <taxon>Pseudomonadati</taxon>
        <taxon>Pseudomonadota</taxon>
        <taxon>Gammaproteobacteria</taxon>
        <taxon>Enterobacterales</taxon>
        <taxon>Yersiniaceae</taxon>
        <taxon>Serratia</taxon>
    </lineage>
</organism>
<sequence length="173" mass="19579">MVSIAIEPAPGDKKPGNALEIDIAKQPTPPATTIIKNTDFWPDIDLKQYREDMRQDGTITQPRLLEAARNAINEVNDRLADWRKQQQPAGYSELEQVPADHLDDESTRVQLYRRAVFCLTQASVTERFRSFDATACGSKRADAIEPSIDDLRRDADWAINDLQSLPRMTVELI</sequence>
<name>A0A068ZAU0_9GAMM</name>
<gene>
    <name evidence="1" type="ORF">SYMBAF_07205</name>
</gene>
<evidence type="ECO:0000313" key="1">
    <source>
        <dbReference type="EMBL" id="QLH64315.1"/>
    </source>
</evidence>
<dbReference type="Proteomes" id="UP000042738">
    <property type="component" value="Chromosome"/>
</dbReference>
<protein>
    <submittedName>
        <fullName evidence="1">Head completion/stabilization protein</fullName>
    </submittedName>
</protein>
<dbReference type="EMBL" id="CP050855">
    <property type="protein sequence ID" value="QLH64315.1"/>
    <property type="molecule type" value="Genomic_DNA"/>
</dbReference>
<reference evidence="1 2" key="1">
    <citation type="journal article" date="2014" name="Genome Announc.">
        <title>Whole-Genome Sequence of Serratia symbiotica Strain CWBI-2.3T, a Free-Living Symbiont of the Black Bean Aphid Aphis fabae.</title>
        <authorList>
            <person name="Foray V."/>
            <person name="Grigorescu A.S."/>
            <person name="Sabri A."/>
            <person name="Haubruge E."/>
            <person name="Lognay G."/>
            <person name="Francis F."/>
            <person name="Fauconnier M.L."/>
            <person name="Hance T."/>
            <person name="Thonart P."/>
        </authorList>
    </citation>
    <scope>NUCLEOTIDE SEQUENCE [LARGE SCALE GENOMIC DNA]</scope>
    <source>
        <strain evidence="1">CWBI-2.3</strain>
    </source>
</reference>
<proteinExistence type="predicted"/>
<dbReference type="Pfam" id="PF05926">
    <property type="entry name" value="Phage_GPL"/>
    <property type="match status" value="1"/>
</dbReference>
<dbReference type="AlphaFoldDB" id="A0A068ZAU0"/>
<dbReference type="STRING" id="138074.SYMBAF_50144"/>
<evidence type="ECO:0000313" key="2">
    <source>
        <dbReference type="Proteomes" id="UP000042738"/>
    </source>
</evidence>
<dbReference type="InterPro" id="IPR009225">
    <property type="entry name" value="Phage_head_completion_GpL"/>
</dbReference>
<accession>A0A068ZAU0</accession>